<protein>
    <submittedName>
        <fullName evidence="2">Uncharacterized protein</fullName>
    </submittedName>
</protein>
<evidence type="ECO:0000313" key="3">
    <source>
        <dbReference type="Proteomes" id="UP001428341"/>
    </source>
</evidence>
<gene>
    <name evidence="2" type="ORF">WN944_002634</name>
</gene>
<dbReference type="Proteomes" id="UP001428341">
    <property type="component" value="Unassembled WGS sequence"/>
</dbReference>
<keyword evidence="3" id="KW-1185">Reference proteome</keyword>
<sequence>MFSKPKNKEAIAGSVIQHIEEALVACFVNGEAALWCNVVSTLVLVVGFDEEADLHDDGDGHGDDHGDDGGHEKGIEEFEEPVRVMVAVAQKDIRVLNELEELEMEPEMVMVAQKDVRVLNELEELAMVTVAQKDFQGLNWIEELEMVTMVPKDFQVLNWIEELEMATVARKDIWVLDDGLVELEMSIRTFEGLERAKGTPVGPRVPVTVMESRASPWRDITGRA</sequence>
<proteinExistence type="predicted"/>
<accession>A0AAP0QNM9</accession>
<feature type="region of interest" description="Disordered" evidence="1">
    <location>
        <begin position="54"/>
        <end position="73"/>
    </location>
</feature>
<name>A0AAP0QNM9_9ROSI</name>
<evidence type="ECO:0000256" key="1">
    <source>
        <dbReference type="SAM" id="MobiDB-lite"/>
    </source>
</evidence>
<comment type="caution">
    <text evidence="2">The sequence shown here is derived from an EMBL/GenBank/DDBJ whole genome shotgun (WGS) entry which is preliminary data.</text>
</comment>
<organism evidence="2 3">
    <name type="scientific">Citrus x changshan-huyou</name>
    <dbReference type="NCBI Taxonomy" id="2935761"/>
    <lineage>
        <taxon>Eukaryota</taxon>
        <taxon>Viridiplantae</taxon>
        <taxon>Streptophyta</taxon>
        <taxon>Embryophyta</taxon>
        <taxon>Tracheophyta</taxon>
        <taxon>Spermatophyta</taxon>
        <taxon>Magnoliopsida</taxon>
        <taxon>eudicotyledons</taxon>
        <taxon>Gunneridae</taxon>
        <taxon>Pentapetalae</taxon>
        <taxon>rosids</taxon>
        <taxon>malvids</taxon>
        <taxon>Sapindales</taxon>
        <taxon>Rutaceae</taxon>
        <taxon>Aurantioideae</taxon>
        <taxon>Citrus</taxon>
    </lineage>
</organism>
<reference evidence="2 3" key="1">
    <citation type="submission" date="2024-05" db="EMBL/GenBank/DDBJ databases">
        <title>Haplotype-resolved chromosome-level genome assembly of Huyou (Citrus changshanensis).</title>
        <authorList>
            <person name="Miao C."/>
            <person name="Chen W."/>
            <person name="Wu Y."/>
            <person name="Wang L."/>
            <person name="Zhao S."/>
            <person name="Grierson D."/>
            <person name="Xu C."/>
            <person name="Chen K."/>
        </authorList>
    </citation>
    <scope>NUCLEOTIDE SEQUENCE [LARGE SCALE GENOMIC DNA]</scope>
    <source>
        <strain evidence="2">01-14</strain>
        <tissue evidence="2">Leaf</tissue>
    </source>
</reference>
<feature type="compositionally biased region" description="Basic and acidic residues" evidence="1">
    <location>
        <begin position="55"/>
        <end position="73"/>
    </location>
</feature>
<evidence type="ECO:0000313" key="2">
    <source>
        <dbReference type="EMBL" id="KAK9210264.1"/>
    </source>
</evidence>
<dbReference type="EMBL" id="JBCGBO010000004">
    <property type="protein sequence ID" value="KAK9210264.1"/>
    <property type="molecule type" value="Genomic_DNA"/>
</dbReference>
<dbReference type="AlphaFoldDB" id="A0AAP0QNM9"/>